<evidence type="ECO:0000256" key="4">
    <source>
        <dbReference type="ARBA" id="ARBA00022679"/>
    </source>
</evidence>
<dbReference type="Gene3D" id="3.30.565.10">
    <property type="entry name" value="Histidine kinase-like ATPase, C-terminal domain"/>
    <property type="match status" value="1"/>
</dbReference>
<evidence type="ECO:0000256" key="3">
    <source>
        <dbReference type="ARBA" id="ARBA00022553"/>
    </source>
</evidence>
<dbReference type="FunFam" id="3.30.565.10:FF:000006">
    <property type="entry name" value="Sensor histidine kinase WalK"/>
    <property type="match status" value="1"/>
</dbReference>
<dbReference type="SMART" id="SM00387">
    <property type="entry name" value="HATPase_c"/>
    <property type="match status" value="1"/>
</dbReference>
<dbReference type="AlphaFoldDB" id="A0A7Z7PNI7"/>
<evidence type="ECO:0000256" key="1">
    <source>
        <dbReference type="ARBA" id="ARBA00000085"/>
    </source>
</evidence>
<keyword evidence="9" id="KW-1185">Reference proteome</keyword>
<evidence type="ECO:0000313" key="9">
    <source>
        <dbReference type="Proteomes" id="UP000250796"/>
    </source>
</evidence>
<dbReference type="InterPro" id="IPR003594">
    <property type="entry name" value="HATPase_dom"/>
</dbReference>
<protein>
    <recommendedName>
        <fullName evidence="2">histidine kinase</fullName>
        <ecNumber evidence="2">2.7.13.3</ecNumber>
    </recommendedName>
</protein>
<evidence type="ECO:0000313" key="8">
    <source>
        <dbReference type="EMBL" id="SSC13025.1"/>
    </source>
</evidence>
<proteinExistence type="predicted"/>
<sequence>MNESLLNEFSEGVLKIDEGLDIVEANSSARKLLGEVEGRALPDGLHVQGISKIVDSFISDLKFETDTIYVKDDMTLYLHVKVVPPYILLKNITNEKLFENAKMDFVNSIVHEFSTPLAVINGYVQLLIEKREKLPSDVIETIERISRSTNRLARLVEELGLLSNLELQNYRVKVETVNLRELVDEAICDLESKWKRKRLQIEVSVSSDIYAAADSMLLFRIISNLLSNAVKYSSIGEKIEITSYETDRKIFLSVKDNGIGIKSDELPRIFERFYRASNAKTSGSSGLGLGLSLVKHALNLIGGTIDIRSRYMLGTTVTISIPKKI</sequence>
<dbReference type="CDD" id="cd00082">
    <property type="entry name" value="HisKA"/>
    <property type="match status" value="1"/>
</dbReference>
<evidence type="ECO:0000256" key="6">
    <source>
        <dbReference type="ARBA" id="ARBA00023012"/>
    </source>
</evidence>
<organism evidence="8 9">
    <name type="scientific">Mesotoga infera</name>
    <dbReference type="NCBI Taxonomy" id="1236046"/>
    <lineage>
        <taxon>Bacteria</taxon>
        <taxon>Thermotogati</taxon>
        <taxon>Thermotogota</taxon>
        <taxon>Thermotogae</taxon>
        <taxon>Kosmotogales</taxon>
        <taxon>Kosmotogaceae</taxon>
        <taxon>Mesotoga</taxon>
    </lineage>
</organism>
<dbReference type="Pfam" id="PF02518">
    <property type="entry name" value="HATPase_c"/>
    <property type="match status" value="1"/>
</dbReference>
<dbReference type="Pfam" id="PF00512">
    <property type="entry name" value="HisKA"/>
    <property type="match status" value="1"/>
</dbReference>
<feature type="domain" description="Histidine kinase" evidence="7">
    <location>
        <begin position="108"/>
        <end position="325"/>
    </location>
</feature>
<accession>A0A7Z7PNI7</accession>
<dbReference type="SUPFAM" id="SSF55874">
    <property type="entry name" value="ATPase domain of HSP90 chaperone/DNA topoisomerase II/histidine kinase"/>
    <property type="match status" value="1"/>
</dbReference>
<dbReference type="InterPro" id="IPR004358">
    <property type="entry name" value="Sig_transdc_His_kin-like_C"/>
</dbReference>
<dbReference type="PROSITE" id="PS50109">
    <property type="entry name" value="HIS_KIN"/>
    <property type="match status" value="1"/>
</dbReference>
<keyword evidence="4" id="KW-0808">Transferase</keyword>
<dbReference type="EMBL" id="LS974202">
    <property type="protein sequence ID" value="SSC13025.1"/>
    <property type="molecule type" value="Genomic_DNA"/>
</dbReference>
<dbReference type="InterPro" id="IPR005467">
    <property type="entry name" value="His_kinase_dom"/>
</dbReference>
<dbReference type="CDD" id="cd00075">
    <property type="entry name" value="HATPase"/>
    <property type="match status" value="1"/>
</dbReference>
<evidence type="ECO:0000256" key="2">
    <source>
        <dbReference type="ARBA" id="ARBA00012438"/>
    </source>
</evidence>
<dbReference type="KEGG" id="minf:MESINF_1581"/>
<evidence type="ECO:0000259" key="7">
    <source>
        <dbReference type="PROSITE" id="PS50109"/>
    </source>
</evidence>
<evidence type="ECO:0000256" key="5">
    <source>
        <dbReference type="ARBA" id="ARBA00022777"/>
    </source>
</evidence>
<dbReference type="EC" id="2.7.13.3" evidence="2"/>
<dbReference type="SMART" id="SM00388">
    <property type="entry name" value="HisKA"/>
    <property type="match status" value="1"/>
</dbReference>
<dbReference type="GO" id="GO:0016036">
    <property type="term" value="P:cellular response to phosphate starvation"/>
    <property type="evidence" value="ECO:0007669"/>
    <property type="project" value="TreeGrafter"/>
</dbReference>
<dbReference type="SUPFAM" id="SSF47384">
    <property type="entry name" value="Homodimeric domain of signal transducing histidine kinase"/>
    <property type="match status" value="1"/>
</dbReference>
<dbReference type="Gene3D" id="1.10.287.130">
    <property type="match status" value="1"/>
</dbReference>
<dbReference type="GO" id="GO:0004721">
    <property type="term" value="F:phosphoprotein phosphatase activity"/>
    <property type="evidence" value="ECO:0007669"/>
    <property type="project" value="TreeGrafter"/>
</dbReference>
<dbReference type="RefSeq" id="WP_169699224.1">
    <property type="nucleotide sequence ID" value="NZ_LS974202.1"/>
</dbReference>
<dbReference type="InterPro" id="IPR036890">
    <property type="entry name" value="HATPase_C_sf"/>
</dbReference>
<dbReference type="PANTHER" id="PTHR45453:SF1">
    <property type="entry name" value="PHOSPHATE REGULON SENSOR PROTEIN PHOR"/>
    <property type="match status" value="1"/>
</dbReference>
<dbReference type="InterPro" id="IPR003661">
    <property type="entry name" value="HisK_dim/P_dom"/>
</dbReference>
<dbReference type="GO" id="GO:0000155">
    <property type="term" value="F:phosphorelay sensor kinase activity"/>
    <property type="evidence" value="ECO:0007669"/>
    <property type="project" value="InterPro"/>
</dbReference>
<dbReference type="InterPro" id="IPR050351">
    <property type="entry name" value="BphY/WalK/GraS-like"/>
</dbReference>
<name>A0A7Z7PNI7_9BACT</name>
<dbReference type="PANTHER" id="PTHR45453">
    <property type="entry name" value="PHOSPHATE REGULON SENSOR PROTEIN PHOR"/>
    <property type="match status" value="1"/>
</dbReference>
<dbReference type="Proteomes" id="UP000250796">
    <property type="component" value="Chromosome MESINF"/>
</dbReference>
<keyword evidence="5 8" id="KW-0418">Kinase</keyword>
<reference evidence="8 9" key="1">
    <citation type="submission" date="2017-01" db="EMBL/GenBank/DDBJ databases">
        <authorList>
            <person name="Erauso G."/>
        </authorList>
    </citation>
    <scope>NUCLEOTIDE SEQUENCE [LARGE SCALE GENOMIC DNA]</scope>
    <source>
        <strain evidence="8">MESINF1</strain>
    </source>
</reference>
<keyword evidence="3" id="KW-0597">Phosphoprotein</keyword>
<gene>
    <name evidence="8" type="ORF">MESINF_1581</name>
</gene>
<dbReference type="InterPro" id="IPR036097">
    <property type="entry name" value="HisK_dim/P_sf"/>
</dbReference>
<keyword evidence="6" id="KW-0902">Two-component regulatory system</keyword>
<comment type="catalytic activity">
    <reaction evidence="1">
        <text>ATP + protein L-histidine = ADP + protein N-phospho-L-histidine.</text>
        <dbReference type="EC" id="2.7.13.3"/>
    </reaction>
</comment>
<dbReference type="GO" id="GO:0005886">
    <property type="term" value="C:plasma membrane"/>
    <property type="evidence" value="ECO:0007669"/>
    <property type="project" value="TreeGrafter"/>
</dbReference>
<dbReference type="PRINTS" id="PR00344">
    <property type="entry name" value="BCTRLSENSOR"/>
</dbReference>